<evidence type="ECO:0000256" key="3">
    <source>
        <dbReference type="ARBA" id="ARBA00022448"/>
    </source>
</evidence>
<evidence type="ECO:0000256" key="5">
    <source>
        <dbReference type="ARBA" id="ARBA00022583"/>
    </source>
</evidence>
<dbReference type="GO" id="GO:0005905">
    <property type="term" value="C:clathrin-coated pit"/>
    <property type="evidence" value="ECO:0007669"/>
    <property type="project" value="UniProtKB-KW"/>
</dbReference>
<evidence type="ECO:0000313" key="12">
    <source>
        <dbReference type="Proteomes" id="UP000011958"/>
    </source>
</evidence>
<protein>
    <recommendedName>
        <fullName evidence="10">MHD domain-containing protein</fullName>
    </recommendedName>
</protein>
<keyword evidence="6 9" id="KW-0653">Protein transport</keyword>
<reference evidence="12" key="1">
    <citation type="journal article" date="2016" name="Nat. Commun.">
        <title>Genome analysis of three Pneumocystis species reveals adaptation mechanisms to life exclusively in mammalian hosts.</title>
        <authorList>
            <person name="Ma L."/>
            <person name="Chen Z."/>
            <person name="Huang D.W."/>
            <person name="Kutty G."/>
            <person name="Ishihara M."/>
            <person name="Wang H."/>
            <person name="Abouelleil A."/>
            <person name="Bishop L."/>
            <person name="Davey E."/>
            <person name="Deng R."/>
            <person name="Deng X."/>
            <person name="Fan L."/>
            <person name="Fantoni G."/>
            <person name="Fitzgerald M."/>
            <person name="Gogineni E."/>
            <person name="Goldberg J.M."/>
            <person name="Handley G."/>
            <person name="Hu X."/>
            <person name="Huber C."/>
            <person name="Jiao X."/>
            <person name="Jones K."/>
            <person name="Levin J.Z."/>
            <person name="Liu Y."/>
            <person name="Macdonald P."/>
            <person name="Melnikov A."/>
            <person name="Raley C."/>
            <person name="Sassi M."/>
            <person name="Sherman B.T."/>
            <person name="Song X."/>
            <person name="Sykes S."/>
            <person name="Tran B."/>
            <person name="Walsh L."/>
            <person name="Xia Y."/>
            <person name="Yang J."/>
            <person name="Young S."/>
            <person name="Zeng Q."/>
            <person name="Zheng X."/>
            <person name="Stephens R."/>
            <person name="Nusbaum C."/>
            <person name="Birren B.W."/>
            <person name="Azadi P."/>
            <person name="Lempicki R.A."/>
            <person name="Cuomo C.A."/>
            <person name="Kovacs J.A."/>
        </authorList>
    </citation>
    <scope>NUCLEOTIDE SEQUENCE [LARGE SCALE GENOMIC DNA]</scope>
    <source>
        <strain evidence="12">B123</strain>
    </source>
</reference>
<dbReference type="Proteomes" id="UP000011958">
    <property type="component" value="Unassembled WGS sequence"/>
</dbReference>
<dbReference type="Pfam" id="PF00928">
    <property type="entry name" value="Adap_comp_sub"/>
    <property type="match status" value="1"/>
</dbReference>
<evidence type="ECO:0000256" key="1">
    <source>
        <dbReference type="ARBA" id="ARBA00004236"/>
    </source>
</evidence>
<dbReference type="GO" id="GO:0006886">
    <property type="term" value="P:intracellular protein transport"/>
    <property type="evidence" value="ECO:0007669"/>
    <property type="project" value="UniProtKB-UniRule"/>
</dbReference>
<dbReference type="CDD" id="cd14836">
    <property type="entry name" value="AP2_Mu_N"/>
    <property type="match status" value="1"/>
</dbReference>
<dbReference type="VEuPathDB" id="FungiDB:PNEG_01747"/>
<dbReference type="FunFam" id="3.30.450.60:FF:000002">
    <property type="entry name" value="AP-2 complex subunit mu, putative"/>
    <property type="match status" value="1"/>
</dbReference>
<dbReference type="GO" id="GO:0006897">
    <property type="term" value="P:endocytosis"/>
    <property type="evidence" value="ECO:0007669"/>
    <property type="project" value="UniProtKB-KW"/>
</dbReference>
<evidence type="ECO:0000256" key="4">
    <source>
        <dbReference type="ARBA" id="ARBA00022475"/>
    </source>
</evidence>
<dbReference type="InterPro" id="IPR036168">
    <property type="entry name" value="AP2_Mu_C_sf"/>
</dbReference>
<dbReference type="SUPFAM" id="SSF49447">
    <property type="entry name" value="Second domain of Mu2 adaptin subunit (ap50) of ap2 adaptor"/>
    <property type="match status" value="1"/>
</dbReference>
<dbReference type="CDD" id="cd09251">
    <property type="entry name" value="AP-2_Mu2_Cterm"/>
    <property type="match status" value="1"/>
</dbReference>
<dbReference type="InterPro" id="IPR001392">
    <property type="entry name" value="Clathrin_mu"/>
</dbReference>
<dbReference type="Gene3D" id="3.30.450.60">
    <property type="match status" value="1"/>
</dbReference>
<dbReference type="InterPro" id="IPR028565">
    <property type="entry name" value="MHD"/>
</dbReference>
<comment type="similarity">
    <text evidence="9">Belongs to the adaptor complexes medium subunit family.</text>
</comment>
<evidence type="ECO:0000259" key="10">
    <source>
        <dbReference type="PROSITE" id="PS51072"/>
    </source>
</evidence>
<evidence type="ECO:0000256" key="8">
    <source>
        <dbReference type="ARBA" id="ARBA00023176"/>
    </source>
</evidence>
<dbReference type="Gene3D" id="2.60.40.1170">
    <property type="entry name" value="Mu homology domain, subdomain B"/>
    <property type="match status" value="2"/>
</dbReference>
<keyword evidence="7" id="KW-0472">Membrane</keyword>
<keyword evidence="3 9" id="KW-0813">Transport</keyword>
<dbReference type="AlphaFoldDB" id="M7PHQ3"/>
<dbReference type="GO" id="GO:0030131">
    <property type="term" value="C:clathrin adaptor complex"/>
    <property type="evidence" value="ECO:0007669"/>
    <property type="project" value="UniProtKB-UniRule"/>
</dbReference>
<sequence length="432" mass="49906">MILGIYFYNQRGEVLISRIYCQGLKRSVEDVFRIHVLFNRDIDSPINTIESNTFFHVKHENIYVVAVTRNNANTSLVFEFLYKIISLHEGYFKKFNEDSIKNNFTLIYELLDEVIDFGYPQNTDINSLKMYITANEFKSENDIKNNSSKITRHVMGTIFWRESDIKYRKNEAYLDIIENINVAMTANTTLRSDISGQIIMKSSLSGIPQCKIRFSDRVFINNSQLPITSTNTSKVEKTDYITLENCHFHQCVKLGSFNKDKSIIFIPPDGEFELMRYRVTENVRLPFLLFPIINEIGKTKVVYQLTIKASFSSDLSATDVIIKIPTPLNTANTNSRANRGKTKYESASNNIIWKIPKISGKMEYIFAAEATLKATSDDRHWSKPPISLNFSIPMFTGSGLHLKYLKISEKENYKSVKWVRYISKAGNYEVKF</sequence>
<evidence type="ECO:0000256" key="2">
    <source>
        <dbReference type="ARBA" id="ARBA00004277"/>
    </source>
</evidence>
<dbReference type="PROSITE" id="PS00991">
    <property type="entry name" value="CLAT_ADAPTOR_M_2"/>
    <property type="match status" value="1"/>
</dbReference>
<keyword evidence="12" id="KW-1185">Reference proteome</keyword>
<dbReference type="HOGENOM" id="CLU_026996_5_2_1"/>
<evidence type="ECO:0000256" key="6">
    <source>
        <dbReference type="ARBA" id="ARBA00022927"/>
    </source>
</evidence>
<dbReference type="OMA" id="VWKIPRI"/>
<dbReference type="eggNOG" id="KOG0938">
    <property type="taxonomic scope" value="Eukaryota"/>
</dbReference>
<evidence type="ECO:0000256" key="7">
    <source>
        <dbReference type="ARBA" id="ARBA00023136"/>
    </source>
</evidence>
<keyword evidence="5" id="KW-0254">Endocytosis</keyword>
<dbReference type="InterPro" id="IPR043532">
    <property type="entry name" value="AP2_Mu_N"/>
</dbReference>
<evidence type="ECO:0000313" key="11">
    <source>
        <dbReference type="EMBL" id="EMR09989.1"/>
    </source>
</evidence>
<dbReference type="OrthoDB" id="10259133at2759"/>
<dbReference type="InterPro" id="IPR018240">
    <property type="entry name" value="Clathrin_mu_CS"/>
</dbReference>
<keyword evidence="4" id="KW-1003">Cell membrane</keyword>
<comment type="caution">
    <text evidence="11">The sequence shown here is derived from an EMBL/GenBank/DDBJ whole genome shotgun (WGS) entry which is preliminary data.</text>
</comment>
<name>M7PHQ3_PNEMU</name>
<dbReference type="InterPro" id="IPR050431">
    <property type="entry name" value="Adaptor_comp_med_subunit"/>
</dbReference>
<dbReference type="GeneID" id="19895441"/>
<proteinExistence type="inferred from homology"/>
<evidence type="ECO:0000256" key="9">
    <source>
        <dbReference type="PIRNR" id="PIRNR005992"/>
    </source>
</evidence>
<dbReference type="PIRSF" id="PIRSF005992">
    <property type="entry name" value="Clathrin_mu"/>
    <property type="match status" value="1"/>
</dbReference>
<feature type="domain" description="MHD" evidence="10">
    <location>
        <begin position="169"/>
        <end position="431"/>
    </location>
</feature>
<dbReference type="SUPFAM" id="SSF64356">
    <property type="entry name" value="SNARE-like"/>
    <property type="match status" value="1"/>
</dbReference>
<dbReference type="GO" id="GO:0005886">
    <property type="term" value="C:plasma membrane"/>
    <property type="evidence" value="ECO:0007669"/>
    <property type="project" value="UniProtKB-SubCell"/>
</dbReference>
<dbReference type="InterPro" id="IPR043512">
    <property type="entry name" value="Mu2_C"/>
</dbReference>
<dbReference type="InterPro" id="IPR011012">
    <property type="entry name" value="Longin-like_dom_sf"/>
</dbReference>
<accession>M7PHQ3</accession>
<dbReference type="STRING" id="1069680.M7PHQ3"/>
<dbReference type="RefSeq" id="XP_007873711.1">
    <property type="nucleotide sequence ID" value="XM_007875520.1"/>
</dbReference>
<dbReference type="EMBL" id="AFWA02000008">
    <property type="protein sequence ID" value="EMR09989.1"/>
    <property type="molecule type" value="Genomic_DNA"/>
</dbReference>
<organism evidence="11 12">
    <name type="scientific">Pneumocystis murina (strain B123)</name>
    <name type="common">Mouse pneumocystis pneumonia agent</name>
    <name type="synonym">Pneumocystis carinii f. sp. muris</name>
    <dbReference type="NCBI Taxonomy" id="1069680"/>
    <lineage>
        <taxon>Eukaryota</taxon>
        <taxon>Fungi</taxon>
        <taxon>Dikarya</taxon>
        <taxon>Ascomycota</taxon>
        <taxon>Taphrinomycotina</taxon>
        <taxon>Pneumocystomycetes</taxon>
        <taxon>Pneumocystaceae</taxon>
        <taxon>Pneumocystis</taxon>
    </lineage>
</organism>
<dbReference type="PROSITE" id="PS51072">
    <property type="entry name" value="MHD"/>
    <property type="match status" value="1"/>
</dbReference>
<gene>
    <name evidence="11" type="ORF">PNEG_01747</name>
</gene>
<comment type="subcellular location">
    <subcellularLocation>
        <location evidence="1">Cell membrane</location>
    </subcellularLocation>
    <subcellularLocation>
        <location evidence="2">Membrane</location>
        <location evidence="2">Coated pit</location>
        <topology evidence="2">Peripheral membrane protein</topology>
        <orientation evidence="2">Cytoplasmic side</orientation>
    </subcellularLocation>
</comment>
<dbReference type="PRINTS" id="PR00314">
    <property type="entry name" value="CLATHRINADPT"/>
</dbReference>
<dbReference type="PANTHER" id="PTHR10529">
    <property type="entry name" value="AP COMPLEX SUBUNIT MU"/>
    <property type="match status" value="1"/>
</dbReference>
<keyword evidence="8" id="KW-0168">Coated pit</keyword>